<dbReference type="GO" id="GO:1990904">
    <property type="term" value="C:ribonucleoprotein complex"/>
    <property type="evidence" value="ECO:0007669"/>
    <property type="project" value="UniProtKB-KW"/>
</dbReference>
<reference evidence="4" key="1">
    <citation type="journal article" date="2022" name="IScience">
        <title>Evolution of zygomycete secretomes and the origins of terrestrial fungal ecologies.</title>
        <authorList>
            <person name="Chang Y."/>
            <person name="Wang Y."/>
            <person name="Mondo S."/>
            <person name="Ahrendt S."/>
            <person name="Andreopoulos W."/>
            <person name="Barry K."/>
            <person name="Beard J."/>
            <person name="Benny G.L."/>
            <person name="Blankenship S."/>
            <person name="Bonito G."/>
            <person name="Cuomo C."/>
            <person name="Desiro A."/>
            <person name="Gervers K.A."/>
            <person name="Hundley H."/>
            <person name="Kuo A."/>
            <person name="LaButti K."/>
            <person name="Lang B.F."/>
            <person name="Lipzen A."/>
            <person name="O'Donnell K."/>
            <person name="Pangilinan J."/>
            <person name="Reynolds N."/>
            <person name="Sandor L."/>
            <person name="Smith M.E."/>
            <person name="Tsang A."/>
            <person name="Grigoriev I.V."/>
            <person name="Stajich J.E."/>
            <person name="Spatafora J.W."/>
        </authorList>
    </citation>
    <scope>NUCLEOTIDE SEQUENCE</scope>
    <source>
        <strain evidence="4">RSA 2281</strain>
    </source>
</reference>
<name>A0AAD5KGU6_9FUNG</name>
<dbReference type="Pfam" id="PF00466">
    <property type="entry name" value="Ribosomal_L10"/>
    <property type="match status" value="1"/>
</dbReference>
<reference evidence="4" key="2">
    <citation type="submission" date="2023-02" db="EMBL/GenBank/DDBJ databases">
        <authorList>
            <consortium name="DOE Joint Genome Institute"/>
            <person name="Mondo S.J."/>
            <person name="Chang Y."/>
            <person name="Wang Y."/>
            <person name="Ahrendt S."/>
            <person name="Andreopoulos W."/>
            <person name="Barry K."/>
            <person name="Beard J."/>
            <person name="Benny G.L."/>
            <person name="Blankenship S."/>
            <person name="Bonito G."/>
            <person name="Cuomo C."/>
            <person name="Desiro A."/>
            <person name="Gervers K.A."/>
            <person name="Hundley H."/>
            <person name="Kuo A."/>
            <person name="LaButti K."/>
            <person name="Lang B.F."/>
            <person name="Lipzen A."/>
            <person name="O'Donnell K."/>
            <person name="Pangilinan J."/>
            <person name="Reynolds N."/>
            <person name="Sandor L."/>
            <person name="Smith M.W."/>
            <person name="Tsang A."/>
            <person name="Grigoriev I.V."/>
            <person name="Stajich J.E."/>
            <person name="Spatafora J.W."/>
        </authorList>
    </citation>
    <scope>NUCLEOTIDE SEQUENCE</scope>
    <source>
        <strain evidence="4">RSA 2281</strain>
    </source>
</reference>
<keyword evidence="5" id="KW-1185">Reference proteome</keyword>
<dbReference type="SUPFAM" id="SSF160369">
    <property type="entry name" value="Ribosomal protein L10-like"/>
    <property type="match status" value="1"/>
</dbReference>
<dbReference type="Proteomes" id="UP001209540">
    <property type="component" value="Unassembled WGS sequence"/>
</dbReference>
<gene>
    <name evidence="4" type="ORF">BDA99DRAFT_502254</name>
</gene>
<keyword evidence="2" id="KW-0689">Ribosomal protein</keyword>
<comment type="similarity">
    <text evidence="1">Belongs to the universal ribosomal protein uL10 family.</text>
</comment>
<evidence type="ECO:0000256" key="2">
    <source>
        <dbReference type="ARBA" id="ARBA00022980"/>
    </source>
</evidence>
<dbReference type="Gene3D" id="3.30.70.1730">
    <property type="match status" value="1"/>
</dbReference>
<evidence type="ECO:0000313" key="5">
    <source>
        <dbReference type="Proteomes" id="UP001209540"/>
    </source>
</evidence>
<accession>A0AAD5KGU6</accession>
<dbReference type="InterPro" id="IPR043141">
    <property type="entry name" value="Ribosomal_uL10-like_sf"/>
</dbReference>
<evidence type="ECO:0008006" key="6">
    <source>
        <dbReference type="Google" id="ProtNLM"/>
    </source>
</evidence>
<dbReference type="CDD" id="cd05797">
    <property type="entry name" value="Ribosomal_L10"/>
    <property type="match status" value="1"/>
</dbReference>
<keyword evidence="3" id="KW-0687">Ribonucleoprotein</keyword>
<comment type="caution">
    <text evidence="4">The sequence shown here is derived from an EMBL/GenBank/DDBJ whole genome shotgun (WGS) entry which is preliminary data.</text>
</comment>
<dbReference type="EMBL" id="JAIXMP010000007">
    <property type="protein sequence ID" value="KAI9270609.1"/>
    <property type="molecule type" value="Genomic_DNA"/>
</dbReference>
<evidence type="ECO:0000256" key="1">
    <source>
        <dbReference type="ARBA" id="ARBA00008889"/>
    </source>
</evidence>
<dbReference type="GO" id="GO:0005840">
    <property type="term" value="C:ribosome"/>
    <property type="evidence" value="ECO:0007669"/>
    <property type="project" value="UniProtKB-KW"/>
</dbReference>
<proteinExistence type="inferred from homology"/>
<evidence type="ECO:0000256" key="3">
    <source>
        <dbReference type="ARBA" id="ARBA00023274"/>
    </source>
</evidence>
<dbReference type="InterPro" id="IPR047865">
    <property type="entry name" value="Ribosomal_uL10_bac_type"/>
</dbReference>
<protein>
    <recommendedName>
        <fullName evidence="6">Ribosomal protein L10</fullName>
    </recommendedName>
</protein>
<organism evidence="4 5">
    <name type="scientific">Phascolomyces articulosus</name>
    <dbReference type="NCBI Taxonomy" id="60185"/>
    <lineage>
        <taxon>Eukaryota</taxon>
        <taxon>Fungi</taxon>
        <taxon>Fungi incertae sedis</taxon>
        <taxon>Mucoromycota</taxon>
        <taxon>Mucoromycotina</taxon>
        <taxon>Mucoromycetes</taxon>
        <taxon>Mucorales</taxon>
        <taxon>Lichtheimiaceae</taxon>
        <taxon>Phascolomyces</taxon>
    </lineage>
</organism>
<dbReference type="PANTHER" id="PTHR11560">
    <property type="entry name" value="39S RIBOSOMAL PROTEIN L10, MITOCHONDRIAL"/>
    <property type="match status" value="1"/>
</dbReference>
<dbReference type="InterPro" id="IPR001790">
    <property type="entry name" value="Ribosomal_uL10"/>
</dbReference>
<sequence length="213" mass="23730">MSLRTAACSLTQNINKTPSRLATWTSVRTYATESKKKATVHPPRRTYLHQQYEDIISNDRVMFVFQHNNLTVREFTNIRQELAQLGAPTKLTVLRSGVFNSVLRSTKYANLEPLVSGGPACVLHTNMNDADHPGLLKQAMQIINKNKKLTLLGGKMDNTLLSNADVIKVVELPGIEHVQAELLGVLESPGRKLLGTLDSPARQLHSVLDRRIE</sequence>
<evidence type="ECO:0000313" key="4">
    <source>
        <dbReference type="EMBL" id="KAI9270609.1"/>
    </source>
</evidence>
<dbReference type="AlphaFoldDB" id="A0AAD5KGU6"/>